<dbReference type="PANTHER" id="PTHR31088:SF6">
    <property type="entry name" value="PHAGE SHOCK PROTEIN A"/>
    <property type="match status" value="1"/>
</dbReference>
<feature type="coiled-coil region" evidence="2">
    <location>
        <begin position="32"/>
        <end position="138"/>
    </location>
</feature>
<keyword evidence="2" id="KW-0175">Coiled coil</keyword>
<keyword evidence="4" id="KW-1185">Reference proteome</keyword>
<dbReference type="EMBL" id="JBHTKL010000005">
    <property type="protein sequence ID" value="MFD1019943.1"/>
    <property type="molecule type" value="Genomic_DNA"/>
</dbReference>
<dbReference type="Pfam" id="PF04012">
    <property type="entry name" value="PspA_IM30"/>
    <property type="match status" value="1"/>
</dbReference>
<protein>
    <submittedName>
        <fullName evidence="3">PspA/IM30 family protein</fullName>
    </submittedName>
</protein>
<evidence type="ECO:0000313" key="4">
    <source>
        <dbReference type="Proteomes" id="UP001596990"/>
    </source>
</evidence>
<organism evidence="3 4">
    <name type="scientific">Thalassobacillus hwangdonensis</name>
    <dbReference type="NCBI Taxonomy" id="546108"/>
    <lineage>
        <taxon>Bacteria</taxon>
        <taxon>Bacillati</taxon>
        <taxon>Bacillota</taxon>
        <taxon>Bacilli</taxon>
        <taxon>Bacillales</taxon>
        <taxon>Bacillaceae</taxon>
        <taxon>Thalassobacillus</taxon>
    </lineage>
</organism>
<dbReference type="PANTHER" id="PTHR31088">
    <property type="entry name" value="MEMBRANE-ASSOCIATED PROTEIN VIPP1, CHLOROPLASTIC"/>
    <property type="match status" value="1"/>
</dbReference>
<evidence type="ECO:0000256" key="1">
    <source>
        <dbReference type="ARBA" id="ARBA00043985"/>
    </source>
</evidence>
<name>A0ABW3L5D2_9BACI</name>
<gene>
    <name evidence="3" type="ORF">ACFQ2J_12225</name>
</gene>
<comment type="caution">
    <text evidence="3">The sequence shown here is derived from an EMBL/GenBank/DDBJ whole genome shotgun (WGS) entry which is preliminary data.</text>
</comment>
<reference evidence="4" key="1">
    <citation type="journal article" date="2019" name="Int. J. Syst. Evol. Microbiol.">
        <title>The Global Catalogue of Microorganisms (GCM) 10K type strain sequencing project: providing services to taxonomists for standard genome sequencing and annotation.</title>
        <authorList>
            <consortium name="The Broad Institute Genomics Platform"/>
            <consortium name="The Broad Institute Genome Sequencing Center for Infectious Disease"/>
            <person name="Wu L."/>
            <person name="Ma J."/>
        </authorList>
    </citation>
    <scope>NUCLEOTIDE SEQUENCE [LARGE SCALE GENOMIC DNA]</scope>
    <source>
        <strain evidence="4">CCUG 56607</strain>
    </source>
</reference>
<evidence type="ECO:0000313" key="3">
    <source>
        <dbReference type="EMBL" id="MFD1019943.1"/>
    </source>
</evidence>
<dbReference type="RefSeq" id="WP_386060676.1">
    <property type="nucleotide sequence ID" value="NZ_JBHTKL010000005.1"/>
</dbReference>
<dbReference type="InterPro" id="IPR007157">
    <property type="entry name" value="PspA_VIPP1"/>
</dbReference>
<evidence type="ECO:0000256" key="2">
    <source>
        <dbReference type="SAM" id="Coils"/>
    </source>
</evidence>
<dbReference type="Proteomes" id="UP001596990">
    <property type="component" value="Unassembled WGS sequence"/>
</dbReference>
<accession>A0ABW3L5D2</accession>
<sequence>MGNLLTRIKDSISADIHGLLDEKEQKNPMAALNHYLRQSEQETEKVRKLVERQHRLKEEFIREYEQARRLAEKRARQAEIAQKAGETSMYEFALNEQREYENRAERLLASREDAIRQLDDLEQKYETMKHKLKDMQVKRMELMGRENVARAHHQMNRVIEENGENSYSRFADLDRYMDEVEQKVNRAYYHHTFDSKIARLEKEMQEQEKGMAN</sequence>
<proteinExistence type="inferred from homology"/>
<comment type="similarity">
    <text evidence="1">Belongs to the PspA/Vipp/IM30 family.</text>
</comment>